<dbReference type="AlphaFoldDB" id="A0A914DFF5"/>
<dbReference type="PANTHER" id="PTHR15272:SF0">
    <property type="entry name" value="CHROMATIN ASSEMBLY FACTOR 1 SUBUNIT A"/>
    <property type="match status" value="1"/>
</dbReference>
<keyword evidence="2" id="KW-0227">DNA damage</keyword>
<evidence type="ECO:0000256" key="1">
    <source>
        <dbReference type="ARBA" id="ARBA00004123"/>
    </source>
</evidence>
<feature type="domain" description="Chromatin assembly factor 1 subunit A dimerization" evidence="6">
    <location>
        <begin position="221"/>
        <end position="268"/>
    </location>
</feature>
<reference evidence="8" key="1">
    <citation type="submission" date="2022-11" db="UniProtKB">
        <authorList>
            <consortium name="WormBaseParasite"/>
        </authorList>
    </citation>
    <scope>IDENTIFICATION</scope>
</reference>
<comment type="subcellular location">
    <subcellularLocation>
        <location evidence="1">Nucleus</location>
    </subcellularLocation>
</comment>
<proteinExistence type="predicted"/>
<accession>A0A914DFF5</accession>
<dbReference type="Pfam" id="PF12253">
    <property type="entry name" value="CAF1A_dimeriz"/>
    <property type="match status" value="1"/>
</dbReference>
<keyword evidence="3" id="KW-0234">DNA repair</keyword>
<feature type="compositionally biased region" description="Acidic residues" evidence="5">
    <location>
        <begin position="236"/>
        <end position="272"/>
    </location>
</feature>
<dbReference type="GO" id="GO:0006334">
    <property type="term" value="P:nucleosome assembly"/>
    <property type="evidence" value="ECO:0007669"/>
    <property type="project" value="TreeGrafter"/>
</dbReference>
<dbReference type="Proteomes" id="UP000887540">
    <property type="component" value="Unplaced"/>
</dbReference>
<evidence type="ECO:0000313" key="7">
    <source>
        <dbReference type="Proteomes" id="UP000887540"/>
    </source>
</evidence>
<sequence>MDVDKKRRSNVDDAVQRVIDTHIRTSVKRERVVKNGIHQPMSCSQAKKRKNEHETEERLAKKALEEAEKERKNAEKEEQRRKREEEKAKKEDERRKREEEKAKKEEERRKKEEEKERERRKREEEKIKKEEERRKREEEKERIRKEEEEKREQQRREEEEKEAKKRKMSENFMKFFKKSDKQAESIPPSTPFSVFENALFKPFEVKDAAKSKRSCTNFTTATDLLTMERGRLNYEYDSDEEWQNEPSDAEDVNSEDEPEPEDEERDSEDDDGFFVPHGYISEGEGSSDEGAKREDPESRKKRLEELDAEFKETMRIKSKRAKKKHLTPRILGPYWGKIDPMTVTEEDIMTNFMPGVLFIYPDEEQQN</sequence>
<organism evidence="7 8">
    <name type="scientific">Acrobeloides nanus</name>
    <dbReference type="NCBI Taxonomy" id="290746"/>
    <lineage>
        <taxon>Eukaryota</taxon>
        <taxon>Metazoa</taxon>
        <taxon>Ecdysozoa</taxon>
        <taxon>Nematoda</taxon>
        <taxon>Chromadorea</taxon>
        <taxon>Rhabditida</taxon>
        <taxon>Tylenchina</taxon>
        <taxon>Cephalobomorpha</taxon>
        <taxon>Cephaloboidea</taxon>
        <taxon>Cephalobidae</taxon>
        <taxon>Acrobeloides</taxon>
    </lineage>
</organism>
<keyword evidence="7" id="KW-1185">Reference proteome</keyword>
<dbReference type="GO" id="GO:0033186">
    <property type="term" value="C:CAF-1 complex"/>
    <property type="evidence" value="ECO:0007669"/>
    <property type="project" value="TreeGrafter"/>
</dbReference>
<evidence type="ECO:0000259" key="6">
    <source>
        <dbReference type="Pfam" id="PF12253"/>
    </source>
</evidence>
<evidence type="ECO:0000256" key="5">
    <source>
        <dbReference type="SAM" id="MobiDB-lite"/>
    </source>
</evidence>
<protein>
    <recommendedName>
        <fullName evidence="6">Chromatin assembly factor 1 subunit A dimerization domain-containing protein</fullName>
    </recommendedName>
</protein>
<feature type="compositionally biased region" description="Polar residues" evidence="5">
    <location>
        <begin position="214"/>
        <end position="223"/>
    </location>
</feature>
<evidence type="ECO:0000256" key="2">
    <source>
        <dbReference type="ARBA" id="ARBA00022763"/>
    </source>
</evidence>
<feature type="compositionally biased region" description="Basic and acidic residues" evidence="5">
    <location>
        <begin position="51"/>
        <end position="163"/>
    </location>
</feature>
<evidence type="ECO:0000313" key="8">
    <source>
        <dbReference type="WBParaSite" id="ACRNAN_scaffold238.g32671.t1"/>
    </source>
</evidence>
<name>A0A914DFF5_9BILA</name>
<dbReference type="PANTHER" id="PTHR15272">
    <property type="entry name" value="CHROMATIN ASSEMBLY FACTOR 1 SUBUNIT A CAF-1 SUBUNIT A"/>
    <property type="match status" value="1"/>
</dbReference>
<evidence type="ECO:0000256" key="3">
    <source>
        <dbReference type="ARBA" id="ARBA00023204"/>
    </source>
</evidence>
<feature type="compositionally biased region" description="Basic and acidic residues" evidence="5">
    <location>
        <begin position="289"/>
        <end position="307"/>
    </location>
</feature>
<keyword evidence="4" id="KW-0539">Nucleus</keyword>
<feature type="region of interest" description="Disordered" evidence="5">
    <location>
        <begin position="206"/>
        <end position="307"/>
    </location>
</feature>
<evidence type="ECO:0000256" key="4">
    <source>
        <dbReference type="ARBA" id="ARBA00023242"/>
    </source>
</evidence>
<dbReference type="GO" id="GO:0006281">
    <property type="term" value="P:DNA repair"/>
    <property type="evidence" value="ECO:0007669"/>
    <property type="project" value="UniProtKB-KW"/>
</dbReference>
<dbReference type="InterPro" id="IPR022043">
    <property type="entry name" value="CAF1A_DD"/>
</dbReference>
<feature type="region of interest" description="Disordered" evidence="5">
    <location>
        <begin position="30"/>
        <end position="193"/>
    </location>
</feature>
<dbReference type="GO" id="GO:0005634">
    <property type="term" value="C:nucleus"/>
    <property type="evidence" value="ECO:0007669"/>
    <property type="project" value="UniProtKB-SubCell"/>
</dbReference>
<dbReference type="WBParaSite" id="ACRNAN_scaffold238.g32671.t1">
    <property type="protein sequence ID" value="ACRNAN_scaffold238.g32671.t1"/>
    <property type="gene ID" value="ACRNAN_scaffold238.g32671"/>
</dbReference>